<feature type="compositionally biased region" description="Basic and acidic residues" evidence="1">
    <location>
        <begin position="1"/>
        <end position="16"/>
    </location>
</feature>
<gene>
    <name evidence="2" type="ORF">JOF44_000846</name>
</gene>
<name>A0ABS4YGL8_9MICO</name>
<evidence type="ECO:0000256" key="1">
    <source>
        <dbReference type="SAM" id="MobiDB-lite"/>
    </source>
</evidence>
<dbReference type="EMBL" id="JAGIOC010000001">
    <property type="protein sequence ID" value="MBP2407943.1"/>
    <property type="molecule type" value="Genomic_DNA"/>
</dbReference>
<comment type="caution">
    <text evidence="2">The sequence shown here is derived from an EMBL/GenBank/DDBJ whole genome shotgun (WGS) entry which is preliminary data.</text>
</comment>
<evidence type="ECO:0000313" key="3">
    <source>
        <dbReference type="Proteomes" id="UP000698222"/>
    </source>
</evidence>
<feature type="compositionally biased region" description="Basic and acidic residues" evidence="1">
    <location>
        <begin position="29"/>
        <end position="43"/>
    </location>
</feature>
<keyword evidence="3" id="KW-1185">Reference proteome</keyword>
<accession>A0ABS4YGL8</accession>
<dbReference type="RefSeq" id="WP_209887787.1">
    <property type="nucleotide sequence ID" value="NZ_BAAAJV010000033.1"/>
</dbReference>
<evidence type="ECO:0000313" key="2">
    <source>
        <dbReference type="EMBL" id="MBP2407943.1"/>
    </source>
</evidence>
<feature type="region of interest" description="Disordered" evidence="1">
    <location>
        <begin position="1"/>
        <end position="99"/>
    </location>
</feature>
<organism evidence="2 3">
    <name type="scientific">Brachybacterium fresconis</name>
    <dbReference type="NCBI Taxonomy" id="173363"/>
    <lineage>
        <taxon>Bacteria</taxon>
        <taxon>Bacillati</taxon>
        <taxon>Actinomycetota</taxon>
        <taxon>Actinomycetes</taxon>
        <taxon>Micrococcales</taxon>
        <taxon>Dermabacteraceae</taxon>
        <taxon>Brachybacterium</taxon>
    </lineage>
</organism>
<dbReference type="Proteomes" id="UP000698222">
    <property type="component" value="Unassembled WGS sequence"/>
</dbReference>
<proteinExistence type="predicted"/>
<reference evidence="2 3" key="1">
    <citation type="submission" date="2021-03" db="EMBL/GenBank/DDBJ databases">
        <title>Sequencing the genomes of 1000 actinobacteria strains.</title>
        <authorList>
            <person name="Klenk H.-P."/>
        </authorList>
    </citation>
    <scope>NUCLEOTIDE SEQUENCE [LARGE SCALE GENOMIC DNA]</scope>
    <source>
        <strain evidence="2 3">DSM 14564</strain>
    </source>
</reference>
<sequence length="99" mass="10262">MTARRSEDPAGRDSSRDGSAAAAYWTPTRRREARPAQIRKDPPSSRGPVDGAQDVPVRPAAEPEEATTSSDAPGAGTAEEGAEERGDDSGPDAEGSAQK</sequence>
<protein>
    <submittedName>
        <fullName evidence="2">Uncharacterized protein</fullName>
    </submittedName>
</protein>